<evidence type="ECO:0000313" key="1">
    <source>
        <dbReference type="EMBL" id="BBI53092.1"/>
    </source>
</evidence>
<evidence type="ECO:0000313" key="2">
    <source>
        <dbReference type="Proteomes" id="UP000289555"/>
    </source>
</evidence>
<dbReference type="EMBL" id="AP019416">
    <property type="protein sequence ID" value="BBI53092.1"/>
    <property type="molecule type" value="Genomic_DNA"/>
</dbReference>
<dbReference type="Proteomes" id="UP000289555">
    <property type="component" value="Chromosome"/>
</dbReference>
<name>A0ABN5X4T1_9GAMM</name>
<sequence length="64" mass="6638">MTNTEEPQAPTGTRIMYRAALARDAADQAEVFYHAVMQGAATLYALGAQGLGTGAAPRGQRVGS</sequence>
<reference evidence="2" key="1">
    <citation type="journal article" date="2019" name="Microbiol. Resour. Announc.">
        <title>Complete Genome Sequence of Halomonas olivaria, a Moderately Halophilic Bacterium Isolated from Olive Processing Effluents, Obtained by Nanopore Sequencing.</title>
        <authorList>
            <person name="Nagata S."/>
            <person name="Ii K.M."/>
            <person name="Tsukimi T."/>
            <person name="Miura M.C."/>
            <person name="Galipon J."/>
            <person name="Arakawa K."/>
        </authorList>
    </citation>
    <scope>NUCLEOTIDE SEQUENCE [LARGE SCALE GENOMIC DNA]</scope>
    <source>
        <strain evidence="2">TYRC17</strain>
    </source>
</reference>
<keyword evidence="2" id="KW-1185">Reference proteome</keyword>
<gene>
    <name evidence="1" type="ORF">HORIV_55130</name>
</gene>
<proteinExistence type="predicted"/>
<protein>
    <submittedName>
        <fullName evidence="1">Uncharacterized protein</fullName>
    </submittedName>
</protein>
<organism evidence="1 2">
    <name type="scientific">Vreelandella olivaria</name>
    <dbReference type="NCBI Taxonomy" id="390919"/>
    <lineage>
        <taxon>Bacteria</taxon>
        <taxon>Pseudomonadati</taxon>
        <taxon>Pseudomonadota</taxon>
        <taxon>Gammaproteobacteria</taxon>
        <taxon>Oceanospirillales</taxon>
        <taxon>Halomonadaceae</taxon>
        <taxon>Vreelandella</taxon>
    </lineage>
</organism>
<accession>A0ABN5X4T1</accession>